<protein>
    <submittedName>
        <fullName evidence="1">Uncharacterized protein</fullName>
    </submittedName>
</protein>
<dbReference type="EMBL" id="GBRH01245274">
    <property type="protein sequence ID" value="JAD52621.1"/>
    <property type="molecule type" value="Transcribed_RNA"/>
</dbReference>
<accession>A0A0A9ANE5</accession>
<reference evidence="1" key="2">
    <citation type="journal article" date="2015" name="Data Brief">
        <title>Shoot transcriptome of the giant reed, Arundo donax.</title>
        <authorList>
            <person name="Barrero R.A."/>
            <person name="Guerrero F.D."/>
            <person name="Moolhuijzen P."/>
            <person name="Goolsby J.A."/>
            <person name="Tidwell J."/>
            <person name="Bellgard S.E."/>
            <person name="Bellgard M.I."/>
        </authorList>
    </citation>
    <scope>NUCLEOTIDE SEQUENCE</scope>
    <source>
        <tissue evidence="1">Shoot tissue taken approximately 20 cm above the soil surface</tissue>
    </source>
</reference>
<reference evidence="1" key="1">
    <citation type="submission" date="2014-09" db="EMBL/GenBank/DDBJ databases">
        <authorList>
            <person name="Magalhaes I.L.F."/>
            <person name="Oliveira U."/>
            <person name="Santos F.R."/>
            <person name="Vidigal T.H.D.A."/>
            <person name="Brescovit A.D."/>
            <person name="Santos A.J."/>
        </authorList>
    </citation>
    <scope>NUCLEOTIDE SEQUENCE</scope>
    <source>
        <tissue evidence="1">Shoot tissue taken approximately 20 cm above the soil surface</tissue>
    </source>
</reference>
<name>A0A0A9ANE5_ARUDO</name>
<evidence type="ECO:0000313" key="1">
    <source>
        <dbReference type="EMBL" id="JAD52621.1"/>
    </source>
</evidence>
<dbReference type="AlphaFoldDB" id="A0A0A9ANE5"/>
<proteinExistence type="predicted"/>
<sequence length="36" mass="4239">MKLGILLHWESHQLIGSLRDQSCLIRTEFVTLPCHY</sequence>
<organism evidence="1">
    <name type="scientific">Arundo donax</name>
    <name type="common">Giant reed</name>
    <name type="synonym">Donax arundinaceus</name>
    <dbReference type="NCBI Taxonomy" id="35708"/>
    <lineage>
        <taxon>Eukaryota</taxon>
        <taxon>Viridiplantae</taxon>
        <taxon>Streptophyta</taxon>
        <taxon>Embryophyta</taxon>
        <taxon>Tracheophyta</taxon>
        <taxon>Spermatophyta</taxon>
        <taxon>Magnoliopsida</taxon>
        <taxon>Liliopsida</taxon>
        <taxon>Poales</taxon>
        <taxon>Poaceae</taxon>
        <taxon>PACMAD clade</taxon>
        <taxon>Arundinoideae</taxon>
        <taxon>Arundineae</taxon>
        <taxon>Arundo</taxon>
    </lineage>
</organism>